<organism evidence="1 2">
    <name type="scientific">Mizuhopecten yessoensis</name>
    <name type="common">Japanese scallop</name>
    <name type="synonym">Patinopecten yessoensis</name>
    <dbReference type="NCBI Taxonomy" id="6573"/>
    <lineage>
        <taxon>Eukaryota</taxon>
        <taxon>Metazoa</taxon>
        <taxon>Spiralia</taxon>
        <taxon>Lophotrochozoa</taxon>
        <taxon>Mollusca</taxon>
        <taxon>Bivalvia</taxon>
        <taxon>Autobranchia</taxon>
        <taxon>Pteriomorphia</taxon>
        <taxon>Pectinida</taxon>
        <taxon>Pectinoidea</taxon>
        <taxon>Pectinidae</taxon>
        <taxon>Mizuhopecten</taxon>
    </lineage>
</organism>
<dbReference type="AlphaFoldDB" id="A0A210PRM6"/>
<gene>
    <name evidence="1" type="ORF">KP79_PYT22767</name>
</gene>
<dbReference type="Proteomes" id="UP000242188">
    <property type="component" value="Unassembled WGS sequence"/>
</dbReference>
<evidence type="ECO:0000313" key="2">
    <source>
        <dbReference type="Proteomes" id="UP000242188"/>
    </source>
</evidence>
<dbReference type="EMBL" id="NEDP02005543">
    <property type="protein sequence ID" value="OWF39102.1"/>
    <property type="molecule type" value="Genomic_DNA"/>
</dbReference>
<sequence length="54" mass="6071">MNDACATTLPHTAQTLAQSLRAEQQIMLDEAIICQGLTTRTRPWLSLPRDMNDE</sequence>
<keyword evidence="2" id="KW-1185">Reference proteome</keyword>
<evidence type="ECO:0000313" key="1">
    <source>
        <dbReference type="EMBL" id="OWF39102.1"/>
    </source>
</evidence>
<protein>
    <submittedName>
        <fullName evidence="1">Uncharacterized protein</fullName>
    </submittedName>
</protein>
<reference evidence="1 2" key="1">
    <citation type="journal article" date="2017" name="Nat. Ecol. Evol.">
        <title>Scallop genome provides insights into evolution of bilaterian karyotype and development.</title>
        <authorList>
            <person name="Wang S."/>
            <person name="Zhang J."/>
            <person name="Jiao W."/>
            <person name="Li J."/>
            <person name="Xun X."/>
            <person name="Sun Y."/>
            <person name="Guo X."/>
            <person name="Huan P."/>
            <person name="Dong B."/>
            <person name="Zhang L."/>
            <person name="Hu X."/>
            <person name="Sun X."/>
            <person name="Wang J."/>
            <person name="Zhao C."/>
            <person name="Wang Y."/>
            <person name="Wang D."/>
            <person name="Huang X."/>
            <person name="Wang R."/>
            <person name="Lv J."/>
            <person name="Li Y."/>
            <person name="Zhang Z."/>
            <person name="Liu B."/>
            <person name="Lu W."/>
            <person name="Hui Y."/>
            <person name="Liang J."/>
            <person name="Zhou Z."/>
            <person name="Hou R."/>
            <person name="Li X."/>
            <person name="Liu Y."/>
            <person name="Li H."/>
            <person name="Ning X."/>
            <person name="Lin Y."/>
            <person name="Zhao L."/>
            <person name="Xing Q."/>
            <person name="Dou J."/>
            <person name="Li Y."/>
            <person name="Mao J."/>
            <person name="Guo H."/>
            <person name="Dou H."/>
            <person name="Li T."/>
            <person name="Mu C."/>
            <person name="Jiang W."/>
            <person name="Fu Q."/>
            <person name="Fu X."/>
            <person name="Miao Y."/>
            <person name="Liu J."/>
            <person name="Yu Q."/>
            <person name="Li R."/>
            <person name="Liao H."/>
            <person name="Li X."/>
            <person name="Kong Y."/>
            <person name="Jiang Z."/>
            <person name="Chourrout D."/>
            <person name="Li R."/>
            <person name="Bao Z."/>
        </authorList>
    </citation>
    <scope>NUCLEOTIDE SEQUENCE [LARGE SCALE GENOMIC DNA]</scope>
    <source>
        <strain evidence="1 2">PY_sf001</strain>
    </source>
</reference>
<proteinExistence type="predicted"/>
<name>A0A210PRM6_MIZYE</name>
<comment type="caution">
    <text evidence="1">The sequence shown here is derived from an EMBL/GenBank/DDBJ whole genome shotgun (WGS) entry which is preliminary data.</text>
</comment>
<accession>A0A210PRM6</accession>